<evidence type="ECO:0000313" key="2">
    <source>
        <dbReference type="EMBL" id="BFP49772.1"/>
    </source>
</evidence>
<evidence type="ECO:0000256" key="1">
    <source>
        <dbReference type="SAM" id="MobiDB-lite"/>
    </source>
</evidence>
<name>A0AB33K4S0_9ACTN</name>
<reference evidence="2" key="1">
    <citation type="submission" date="2024-07" db="EMBL/GenBank/DDBJ databases">
        <title>Complete genome sequences of cellulolytic bacteria, Kitasatospora sp. CMC57 and Streptomyces sp. CMC78, isolated from Japanese agricultural soil.</title>
        <authorList>
            <person name="Hashimoto T."/>
            <person name="Ito M."/>
            <person name="Iwamoto M."/>
            <person name="Fukahori D."/>
            <person name="Shoda T."/>
            <person name="Sakoda M."/>
            <person name="Morohoshi T."/>
            <person name="Mitsuboshi M."/>
            <person name="Nishizawa T."/>
        </authorList>
    </citation>
    <scope>NUCLEOTIDE SEQUENCE</scope>
    <source>
        <strain evidence="2">CMC57</strain>
    </source>
</reference>
<protein>
    <submittedName>
        <fullName evidence="2">Uncharacterized protein</fullName>
    </submittedName>
</protein>
<proteinExistence type="predicted"/>
<feature type="region of interest" description="Disordered" evidence="1">
    <location>
        <begin position="111"/>
        <end position="141"/>
    </location>
</feature>
<organism evidence="2">
    <name type="scientific">Kitasatospora sp. CMC57</name>
    <dbReference type="NCBI Taxonomy" id="3231513"/>
    <lineage>
        <taxon>Bacteria</taxon>
        <taxon>Bacillati</taxon>
        <taxon>Actinomycetota</taxon>
        <taxon>Actinomycetes</taxon>
        <taxon>Kitasatosporales</taxon>
        <taxon>Streptomycetaceae</taxon>
        <taxon>Kitasatospora</taxon>
    </lineage>
</organism>
<accession>A0AB33K4S0</accession>
<sequence>MARRHEGSAREGRNVERLRVVAVHLVAGPAQPDEVLQGHATTIPQRSVTPGGMLVRSRRVTPDRFGRSSGVRTDTEADDVAFDETFLRQVPLFAQLAGLWAARGWTVPGRRDPEWERLARPLRSTRPEPDAVRDRPSKAGR</sequence>
<dbReference type="AlphaFoldDB" id="A0AB33K4S0"/>
<gene>
    <name evidence="2" type="ORF">KCMC57_61400</name>
</gene>
<dbReference type="EMBL" id="AP035881">
    <property type="protein sequence ID" value="BFP49772.1"/>
    <property type="molecule type" value="Genomic_DNA"/>
</dbReference>